<comment type="caution">
    <text evidence="2">The sequence shown here is derived from an EMBL/GenBank/DDBJ whole genome shotgun (WGS) entry which is preliminary data.</text>
</comment>
<reference evidence="2 3" key="1">
    <citation type="submission" date="2018-11" db="EMBL/GenBank/DDBJ databases">
        <title>Draft genome of Simplicispira Flexivirga sp. BO-16.</title>
        <authorList>
            <person name="Im W.T."/>
        </authorList>
    </citation>
    <scope>NUCLEOTIDE SEQUENCE [LARGE SCALE GENOMIC DNA]</scope>
    <source>
        <strain evidence="2 3">BO-16</strain>
    </source>
</reference>
<dbReference type="InterPro" id="IPR045635">
    <property type="entry name" value="DUF6412"/>
</dbReference>
<dbReference type="OrthoDB" id="5073968at2"/>
<dbReference type="AlphaFoldDB" id="A0A3M9M878"/>
<evidence type="ECO:0000313" key="3">
    <source>
        <dbReference type="Proteomes" id="UP000271678"/>
    </source>
</evidence>
<organism evidence="2 3">
    <name type="scientific">Flexivirga caeni</name>
    <dbReference type="NCBI Taxonomy" id="2294115"/>
    <lineage>
        <taxon>Bacteria</taxon>
        <taxon>Bacillati</taxon>
        <taxon>Actinomycetota</taxon>
        <taxon>Actinomycetes</taxon>
        <taxon>Micrococcales</taxon>
        <taxon>Dermacoccaceae</taxon>
        <taxon>Flexivirga</taxon>
    </lineage>
</organism>
<dbReference type="EMBL" id="RJJQ01000015">
    <property type="protein sequence ID" value="RNI20748.1"/>
    <property type="molecule type" value="Genomic_DNA"/>
</dbReference>
<sequence length="84" mass="8166">MAVLFGLLASLAGGTPSSVVISVVIATALLALVALHVVLPQPAAQAGVGPHRARAPDVILPSTHPDAAGHSRPRAPGATAVAPA</sequence>
<evidence type="ECO:0000256" key="1">
    <source>
        <dbReference type="SAM" id="MobiDB-lite"/>
    </source>
</evidence>
<dbReference type="Pfam" id="PF19950">
    <property type="entry name" value="DUF6412"/>
    <property type="match status" value="1"/>
</dbReference>
<accession>A0A3M9M878</accession>
<protein>
    <submittedName>
        <fullName evidence="2">Uncharacterized protein</fullName>
    </submittedName>
</protein>
<keyword evidence="3" id="KW-1185">Reference proteome</keyword>
<gene>
    <name evidence="2" type="ORF">EFY87_13695</name>
</gene>
<evidence type="ECO:0000313" key="2">
    <source>
        <dbReference type="EMBL" id="RNI20748.1"/>
    </source>
</evidence>
<feature type="region of interest" description="Disordered" evidence="1">
    <location>
        <begin position="55"/>
        <end position="84"/>
    </location>
</feature>
<dbReference type="Proteomes" id="UP000271678">
    <property type="component" value="Unassembled WGS sequence"/>
</dbReference>
<proteinExistence type="predicted"/>
<name>A0A3M9M878_9MICO</name>